<evidence type="ECO:0000313" key="3">
    <source>
        <dbReference type="EnsemblMetazoa" id="HelroP88758"/>
    </source>
</evidence>
<dbReference type="SUPFAM" id="SSF51735">
    <property type="entry name" value="NAD(P)-binding Rossmann-fold domains"/>
    <property type="match status" value="1"/>
</dbReference>
<dbReference type="Proteomes" id="UP000015101">
    <property type="component" value="Unassembled WGS sequence"/>
</dbReference>
<dbReference type="GeneID" id="20216907"/>
<name>T1G760_HELRO</name>
<evidence type="ECO:0000313" key="2">
    <source>
        <dbReference type="EMBL" id="ESN93390.1"/>
    </source>
</evidence>
<dbReference type="OrthoDB" id="191139at2759"/>
<dbReference type="InterPro" id="IPR036291">
    <property type="entry name" value="NAD(P)-bd_dom_sf"/>
</dbReference>
<dbReference type="PANTHER" id="PTHR43157:SF31">
    <property type="entry name" value="PHOSPHATIDYLINOSITOL-GLYCAN BIOSYNTHESIS CLASS F PROTEIN"/>
    <property type="match status" value="1"/>
</dbReference>
<dbReference type="OMA" id="YCISEPI"/>
<reference evidence="3" key="3">
    <citation type="submission" date="2015-06" db="UniProtKB">
        <authorList>
            <consortium name="EnsemblMetazoa"/>
        </authorList>
    </citation>
    <scope>IDENTIFICATION</scope>
</reference>
<dbReference type="InterPro" id="IPR002347">
    <property type="entry name" value="SDR_fam"/>
</dbReference>
<dbReference type="STRING" id="6412.T1G760"/>
<dbReference type="CTD" id="20216907"/>
<accession>T1G760</accession>
<sequence length="342" mass="37835">MKLPKLPRYIWGLSAVGTAVGFYVLLKDTSGGYKYEGHEKLVGKTVVITGATSGIGKSTAEDLAIRGGRIIMACRDMEKCARVSQELIASTSNVNIYCRKLDLASLQSIREFVQSFENSESRLDILINNAGVLCKDRSVTSDGFELTLGVNFLGRFLLTNLLLNKMINNPEPSRIVNLLCFGYKDARIDFDDFNSELNFSAKNASKIATYANVLFTDSLAKKLKGSSVNVFAVNPGLAETSLRREFGSHKSYISGFLLKPLFVTLFKSARQATQTVIYCSLDSSLGAQSSGKLFCDCEEEFIGSKRYNEKISNRLWATAEVWTQLKSINMFNTNSDTNLNKT</sequence>
<dbReference type="PRINTS" id="PR00081">
    <property type="entry name" value="GDHRDH"/>
</dbReference>
<dbReference type="HOGENOM" id="CLU_010194_44_5_1"/>
<dbReference type="KEGG" id="hro:HELRODRAFT_88758"/>
<evidence type="ECO:0000313" key="4">
    <source>
        <dbReference type="Proteomes" id="UP000015101"/>
    </source>
</evidence>
<evidence type="ECO:0000256" key="1">
    <source>
        <dbReference type="ARBA" id="ARBA00023002"/>
    </source>
</evidence>
<organism evidence="3 4">
    <name type="scientific">Helobdella robusta</name>
    <name type="common">Californian leech</name>
    <dbReference type="NCBI Taxonomy" id="6412"/>
    <lineage>
        <taxon>Eukaryota</taxon>
        <taxon>Metazoa</taxon>
        <taxon>Spiralia</taxon>
        <taxon>Lophotrochozoa</taxon>
        <taxon>Annelida</taxon>
        <taxon>Clitellata</taxon>
        <taxon>Hirudinea</taxon>
        <taxon>Rhynchobdellida</taxon>
        <taxon>Glossiphoniidae</taxon>
        <taxon>Helobdella</taxon>
    </lineage>
</organism>
<reference evidence="4" key="1">
    <citation type="submission" date="2012-12" db="EMBL/GenBank/DDBJ databases">
        <authorList>
            <person name="Hellsten U."/>
            <person name="Grimwood J."/>
            <person name="Chapman J.A."/>
            <person name="Shapiro H."/>
            <person name="Aerts A."/>
            <person name="Otillar R.P."/>
            <person name="Terry A.Y."/>
            <person name="Boore J.L."/>
            <person name="Simakov O."/>
            <person name="Marletaz F."/>
            <person name="Cho S.-J."/>
            <person name="Edsinger-Gonzales E."/>
            <person name="Havlak P."/>
            <person name="Kuo D.-H."/>
            <person name="Larsson T."/>
            <person name="Lv J."/>
            <person name="Arendt D."/>
            <person name="Savage R."/>
            <person name="Osoegawa K."/>
            <person name="de Jong P."/>
            <person name="Lindberg D.R."/>
            <person name="Seaver E.C."/>
            <person name="Weisblat D.A."/>
            <person name="Putnam N.H."/>
            <person name="Grigoriev I.V."/>
            <person name="Rokhsar D.S."/>
        </authorList>
    </citation>
    <scope>NUCLEOTIDE SEQUENCE</scope>
</reference>
<evidence type="ECO:0008006" key="5">
    <source>
        <dbReference type="Google" id="ProtNLM"/>
    </source>
</evidence>
<dbReference type="GO" id="GO:0016491">
    <property type="term" value="F:oxidoreductase activity"/>
    <property type="evidence" value="ECO:0007669"/>
    <property type="project" value="UniProtKB-KW"/>
</dbReference>
<reference evidence="2 4" key="2">
    <citation type="journal article" date="2013" name="Nature">
        <title>Insights into bilaterian evolution from three spiralian genomes.</title>
        <authorList>
            <person name="Simakov O."/>
            <person name="Marletaz F."/>
            <person name="Cho S.J."/>
            <person name="Edsinger-Gonzales E."/>
            <person name="Havlak P."/>
            <person name="Hellsten U."/>
            <person name="Kuo D.H."/>
            <person name="Larsson T."/>
            <person name="Lv J."/>
            <person name="Arendt D."/>
            <person name="Savage R."/>
            <person name="Osoegawa K."/>
            <person name="de Jong P."/>
            <person name="Grimwood J."/>
            <person name="Chapman J.A."/>
            <person name="Shapiro H."/>
            <person name="Aerts A."/>
            <person name="Otillar R.P."/>
            <person name="Terry A.Y."/>
            <person name="Boore J.L."/>
            <person name="Grigoriev I.V."/>
            <person name="Lindberg D.R."/>
            <person name="Seaver E.C."/>
            <person name="Weisblat D.A."/>
            <person name="Putnam N.H."/>
            <person name="Rokhsar D.S."/>
        </authorList>
    </citation>
    <scope>NUCLEOTIDE SEQUENCE</scope>
</reference>
<dbReference type="PANTHER" id="PTHR43157">
    <property type="entry name" value="PHOSPHATIDYLINOSITOL-GLYCAN BIOSYNTHESIS CLASS F PROTEIN-RELATED"/>
    <property type="match status" value="1"/>
</dbReference>
<dbReference type="Gene3D" id="3.40.50.720">
    <property type="entry name" value="NAD(P)-binding Rossmann-like Domain"/>
    <property type="match status" value="1"/>
</dbReference>
<keyword evidence="1" id="KW-0560">Oxidoreductase</keyword>
<proteinExistence type="predicted"/>
<keyword evidence="4" id="KW-1185">Reference proteome</keyword>
<dbReference type="EMBL" id="AMQM01007412">
    <property type="status" value="NOT_ANNOTATED_CDS"/>
    <property type="molecule type" value="Genomic_DNA"/>
</dbReference>
<dbReference type="AlphaFoldDB" id="T1G760"/>
<dbReference type="RefSeq" id="XP_009028435.1">
    <property type="nucleotide sequence ID" value="XM_009030187.1"/>
</dbReference>
<dbReference type="Pfam" id="PF00106">
    <property type="entry name" value="adh_short"/>
    <property type="match status" value="1"/>
</dbReference>
<dbReference type="FunCoup" id="T1G760">
    <property type="interactions" value="347"/>
</dbReference>
<gene>
    <name evidence="3" type="primary">20216907</name>
    <name evidence="2" type="ORF">HELRODRAFT_88758</name>
</gene>
<dbReference type="EMBL" id="KB097612">
    <property type="protein sequence ID" value="ESN93390.1"/>
    <property type="molecule type" value="Genomic_DNA"/>
</dbReference>
<dbReference type="eggNOG" id="KOG1208">
    <property type="taxonomic scope" value="Eukaryota"/>
</dbReference>
<dbReference type="EnsemblMetazoa" id="HelroT88758">
    <property type="protein sequence ID" value="HelroP88758"/>
    <property type="gene ID" value="HelroG88758"/>
</dbReference>
<protein>
    <recommendedName>
        <fullName evidence="5">Retinol dehydrogenase 13</fullName>
    </recommendedName>
</protein>
<dbReference type="InParanoid" id="T1G760"/>